<reference evidence="1 2" key="1">
    <citation type="submission" date="2020-07" db="EMBL/GenBank/DDBJ databases">
        <title>Isolated bacteria genomes of Apis mellifera.</title>
        <authorList>
            <person name="Wu J."/>
            <person name="Zheng H."/>
        </authorList>
    </citation>
    <scope>NUCLEOTIDE SEQUENCE [LARGE SCALE GENOMIC DNA]</scope>
    <source>
        <strain evidence="1 2">W8116</strain>
    </source>
</reference>
<protein>
    <submittedName>
        <fullName evidence="1">Uncharacterized protein</fullName>
    </submittedName>
</protein>
<accession>A0ABS0R1Q9</accession>
<evidence type="ECO:0000313" key="1">
    <source>
        <dbReference type="EMBL" id="MBI0144630.1"/>
    </source>
</evidence>
<comment type="caution">
    <text evidence="1">The sequence shown here is derived from an EMBL/GenBank/DDBJ whole genome shotgun (WGS) entry which is preliminary data.</text>
</comment>
<dbReference type="Proteomes" id="UP000700855">
    <property type="component" value="Unassembled WGS sequence"/>
</dbReference>
<dbReference type="EMBL" id="JACFSA010000005">
    <property type="protein sequence ID" value="MBI0144630.1"/>
    <property type="molecule type" value="Genomic_DNA"/>
</dbReference>
<sequence length="51" mass="5354">MLPQSEATVGTGFKRSAVAVDGHGQAARTVRAMCAKARTPAGLPFERVNLK</sequence>
<organism evidence="1 2">
    <name type="scientific">Bifidobacterium choladohabitans</name>
    <dbReference type="NCBI Taxonomy" id="2750947"/>
    <lineage>
        <taxon>Bacteria</taxon>
        <taxon>Bacillati</taxon>
        <taxon>Actinomycetota</taxon>
        <taxon>Actinomycetes</taxon>
        <taxon>Bifidobacteriales</taxon>
        <taxon>Bifidobacteriaceae</taxon>
        <taxon>Bifidobacterium</taxon>
    </lineage>
</organism>
<gene>
    <name evidence="1" type="ORF">H3U98_07570</name>
</gene>
<keyword evidence="2" id="KW-1185">Reference proteome</keyword>
<evidence type="ECO:0000313" key="2">
    <source>
        <dbReference type="Proteomes" id="UP000700855"/>
    </source>
</evidence>
<name>A0ABS0R1Q9_9BIFI</name>
<proteinExistence type="predicted"/>